<sequence>MLRAYTENLSAAKRARLWLKYAMFPGTNWVSRDKSKVCRLFLTGTADAPVRTLDCGCGNAYFSHQAVIRGAQCLGITIHDWEKHHCEEMRSFLGLTEDQLSIRRASLETLTADPSEHGRFDQVLLLDVIEHILDAPKALRQIHDLLDEDGLVYITTPDRDWQGNADRIRVTRFEDGWHVRNGFTFEQLERVLEESGFEPVDRLRFGTLGSTVVTWIQHQIFRSRIDPLTVATFPLLKLISWCLSPWKDPHTIFVLARKKRPG</sequence>
<dbReference type="InterPro" id="IPR029063">
    <property type="entry name" value="SAM-dependent_MTases_sf"/>
</dbReference>
<dbReference type="Proteomes" id="UP001216907">
    <property type="component" value="Unassembled WGS sequence"/>
</dbReference>
<dbReference type="RefSeq" id="WP_277859401.1">
    <property type="nucleotide sequence ID" value="NZ_JARRAG010000001.1"/>
</dbReference>
<keyword evidence="1" id="KW-0489">Methyltransferase</keyword>
<gene>
    <name evidence="1" type="ORF">PZE19_04630</name>
</gene>
<dbReference type="EMBL" id="JARRAG010000001">
    <property type="protein sequence ID" value="MDG3003043.1"/>
    <property type="molecule type" value="Genomic_DNA"/>
</dbReference>
<name>A0ABT6F6J1_9BACT</name>
<accession>A0ABT6F6J1</accession>
<dbReference type="SUPFAM" id="SSF53335">
    <property type="entry name" value="S-adenosyl-L-methionine-dependent methyltransferases"/>
    <property type="match status" value="1"/>
</dbReference>
<evidence type="ECO:0000313" key="1">
    <source>
        <dbReference type="EMBL" id="MDG3003043.1"/>
    </source>
</evidence>
<dbReference type="GO" id="GO:0008168">
    <property type="term" value="F:methyltransferase activity"/>
    <property type="evidence" value="ECO:0007669"/>
    <property type="project" value="UniProtKB-KW"/>
</dbReference>
<reference evidence="1 2" key="1">
    <citation type="submission" date="2023-03" db="EMBL/GenBank/DDBJ databases">
        <title>Paludisphaera mucosa sp. nov. a novel planctomycete from northern fen.</title>
        <authorList>
            <person name="Ivanova A."/>
        </authorList>
    </citation>
    <scope>NUCLEOTIDE SEQUENCE [LARGE SCALE GENOMIC DNA]</scope>
    <source>
        <strain evidence="1 2">Pla2</strain>
    </source>
</reference>
<protein>
    <submittedName>
        <fullName evidence="1">Class I SAM-dependent methyltransferase</fullName>
        <ecNumber evidence="1">2.1.1.-</ecNumber>
    </submittedName>
</protein>
<comment type="caution">
    <text evidence="1">The sequence shown here is derived from an EMBL/GenBank/DDBJ whole genome shotgun (WGS) entry which is preliminary data.</text>
</comment>
<proteinExistence type="predicted"/>
<dbReference type="EC" id="2.1.1.-" evidence="1"/>
<evidence type="ECO:0000313" key="2">
    <source>
        <dbReference type="Proteomes" id="UP001216907"/>
    </source>
</evidence>
<dbReference type="CDD" id="cd02440">
    <property type="entry name" value="AdoMet_MTases"/>
    <property type="match status" value="1"/>
</dbReference>
<keyword evidence="2" id="KW-1185">Reference proteome</keyword>
<keyword evidence="1" id="KW-0808">Transferase</keyword>
<dbReference type="Pfam" id="PF13489">
    <property type="entry name" value="Methyltransf_23"/>
    <property type="match status" value="1"/>
</dbReference>
<dbReference type="Gene3D" id="3.40.50.150">
    <property type="entry name" value="Vaccinia Virus protein VP39"/>
    <property type="match status" value="1"/>
</dbReference>
<organism evidence="1 2">
    <name type="scientific">Paludisphaera mucosa</name>
    <dbReference type="NCBI Taxonomy" id="3030827"/>
    <lineage>
        <taxon>Bacteria</taxon>
        <taxon>Pseudomonadati</taxon>
        <taxon>Planctomycetota</taxon>
        <taxon>Planctomycetia</taxon>
        <taxon>Isosphaerales</taxon>
        <taxon>Isosphaeraceae</taxon>
        <taxon>Paludisphaera</taxon>
    </lineage>
</organism>
<dbReference type="GO" id="GO:0032259">
    <property type="term" value="P:methylation"/>
    <property type="evidence" value="ECO:0007669"/>
    <property type="project" value="UniProtKB-KW"/>
</dbReference>